<dbReference type="GO" id="GO:0009279">
    <property type="term" value="C:cell outer membrane"/>
    <property type="evidence" value="ECO:0007669"/>
    <property type="project" value="UniProtKB-SubCell"/>
</dbReference>
<evidence type="ECO:0000256" key="5">
    <source>
        <dbReference type="ARBA" id="ARBA00023237"/>
    </source>
</evidence>
<dbReference type="AlphaFoldDB" id="B8GSV9"/>
<dbReference type="Proteomes" id="UP000002383">
    <property type="component" value="Chromosome"/>
</dbReference>
<sequence precursor="true">MRICWSNLLMIAVVVALGSLSLLASCGQKGDLYLPEAEAAPAEETRNETPRP</sequence>
<proteinExistence type="predicted"/>
<dbReference type="InterPro" id="IPR032831">
    <property type="entry name" value="LptM_cons"/>
</dbReference>
<evidence type="ECO:0000313" key="8">
    <source>
        <dbReference type="Proteomes" id="UP000002383"/>
    </source>
</evidence>
<keyword evidence="8" id="KW-1185">Reference proteome</keyword>
<evidence type="ECO:0000256" key="3">
    <source>
        <dbReference type="ARBA" id="ARBA00023136"/>
    </source>
</evidence>
<name>B8GSV9_THISH</name>
<accession>B8GSV9</accession>
<dbReference type="KEGG" id="tgr:Tgr7_0040"/>
<keyword evidence="6" id="KW-0449">Lipoprotein</keyword>
<reference evidence="7 8" key="1">
    <citation type="journal article" date="2011" name="Stand. Genomic Sci.">
        <title>Complete genome sequence of 'Thioalkalivibrio sulfidophilus' HL-EbGr7.</title>
        <authorList>
            <person name="Muyzer G."/>
            <person name="Sorokin D.Y."/>
            <person name="Mavromatis K."/>
            <person name="Lapidus A."/>
            <person name="Clum A."/>
            <person name="Ivanova N."/>
            <person name="Pati A."/>
            <person name="d'Haeseleer P."/>
            <person name="Woyke T."/>
            <person name="Kyrpides N.C."/>
        </authorList>
    </citation>
    <scope>NUCLEOTIDE SEQUENCE [LARGE SCALE GENOMIC DNA]</scope>
    <source>
        <strain evidence="7 8">HL-EbGR7</strain>
    </source>
</reference>
<evidence type="ECO:0000256" key="2">
    <source>
        <dbReference type="ARBA" id="ARBA00022729"/>
    </source>
</evidence>
<gene>
    <name evidence="7" type="ordered locus">Tgr7_0040</name>
</gene>
<keyword evidence="5" id="KW-0998">Cell outer membrane</keyword>
<dbReference type="RefSeq" id="WP_012636633.1">
    <property type="nucleotide sequence ID" value="NC_011901.1"/>
</dbReference>
<evidence type="ECO:0000256" key="1">
    <source>
        <dbReference type="ARBA" id="ARBA00004459"/>
    </source>
</evidence>
<evidence type="ECO:0000313" key="7">
    <source>
        <dbReference type="EMBL" id="ACL71144.1"/>
    </source>
</evidence>
<dbReference type="HOGENOM" id="CLU_3085812_0_0_6"/>
<comment type="subcellular location">
    <subcellularLocation>
        <location evidence="1">Cell outer membrane</location>
        <topology evidence="1">Lipid-anchor</topology>
    </subcellularLocation>
</comment>
<dbReference type="NCBIfam" id="NF047847">
    <property type="entry name" value="SS_mature_LptM"/>
    <property type="match status" value="1"/>
</dbReference>
<keyword evidence="3" id="KW-0472">Membrane</keyword>
<evidence type="ECO:0000256" key="6">
    <source>
        <dbReference type="ARBA" id="ARBA00023288"/>
    </source>
</evidence>
<organism evidence="7 8">
    <name type="scientific">Thioalkalivibrio sulfidiphilus (strain HL-EbGR7)</name>
    <dbReference type="NCBI Taxonomy" id="396588"/>
    <lineage>
        <taxon>Bacteria</taxon>
        <taxon>Pseudomonadati</taxon>
        <taxon>Pseudomonadota</taxon>
        <taxon>Gammaproteobacteria</taxon>
        <taxon>Chromatiales</taxon>
        <taxon>Ectothiorhodospiraceae</taxon>
        <taxon>Thioalkalivibrio</taxon>
    </lineage>
</organism>
<dbReference type="EMBL" id="CP001339">
    <property type="protein sequence ID" value="ACL71144.1"/>
    <property type="molecule type" value="Genomic_DNA"/>
</dbReference>
<dbReference type="Pfam" id="PF13627">
    <property type="entry name" value="LptM_cons"/>
    <property type="match status" value="1"/>
</dbReference>
<dbReference type="PROSITE" id="PS51257">
    <property type="entry name" value="PROKAR_LIPOPROTEIN"/>
    <property type="match status" value="1"/>
</dbReference>
<keyword evidence="4" id="KW-0564">Palmitate</keyword>
<protein>
    <recommendedName>
        <fullName evidence="9">Lipoprotein</fullName>
    </recommendedName>
</protein>
<dbReference type="STRING" id="396588.Tgr7_0040"/>
<keyword evidence="2" id="KW-0732">Signal</keyword>
<evidence type="ECO:0008006" key="9">
    <source>
        <dbReference type="Google" id="ProtNLM"/>
    </source>
</evidence>
<evidence type="ECO:0000256" key="4">
    <source>
        <dbReference type="ARBA" id="ARBA00023139"/>
    </source>
</evidence>